<evidence type="ECO:0000313" key="1">
    <source>
        <dbReference type="EMBL" id="OTP74448.1"/>
    </source>
</evidence>
<organism evidence="1 2">
    <name type="scientific">Caballeronia sordidicola</name>
    <name type="common">Burkholderia sordidicola</name>
    <dbReference type="NCBI Taxonomy" id="196367"/>
    <lineage>
        <taxon>Bacteria</taxon>
        <taxon>Pseudomonadati</taxon>
        <taxon>Pseudomonadota</taxon>
        <taxon>Betaproteobacteria</taxon>
        <taxon>Burkholderiales</taxon>
        <taxon>Burkholderiaceae</taxon>
        <taxon>Caballeronia</taxon>
    </lineage>
</organism>
<proteinExistence type="predicted"/>
<comment type="caution">
    <text evidence="1">The sequence shown here is derived from an EMBL/GenBank/DDBJ whole genome shotgun (WGS) entry which is preliminary data.</text>
</comment>
<reference evidence="1 2" key="1">
    <citation type="submission" date="2017-03" db="EMBL/GenBank/DDBJ databases">
        <title>Genome analysis of strain PAMC 26510.</title>
        <authorList>
            <person name="Oh H.-M."/>
            <person name="Yang J.-A."/>
        </authorList>
    </citation>
    <scope>NUCLEOTIDE SEQUENCE [LARGE SCALE GENOMIC DNA]</scope>
    <source>
        <strain evidence="1 2">PAMC 26510</strain>
    </source>
</reference>
<dbReference type="Proteomes" id="UP000194546">
    <property type="component" value="Unassembled WGS sequence"/>
</dbReference>
<sequence>MTEQEFIREIEQRVGELGAIFQQFEGRDYAAIGSESIRVLYTKILKCQLRLEQGAEHFPHSAQNYSERARLAGEHAELIHAEYEYQRKCESISSCK</sequence>
<dbReference type="EMBL" id="NBTY01000085">
    <property type="protein sequence ID" value="OTP74448.1"/>
    <property type="molecule type" value="Genomic_DNA"/>
</dbReference>
<dbReference type="AlphaFoldDB" id="A0A242MT52"/>
<dbReference type="RefSeq" id="WP_086381847.1">
    <property type="nucleotide sequence ID" value="NZ_NBTY01000085.1"/>
</dbReference>
<name>A0A242MT52_CABSO</name>
<accession>A0A242MT52</accession>
<gene>
    <name evidence="1" type="ORF">PAMC26510_16540</name>
</gene>
<protein>
    <submittedName>
        <fullName evidence="1">Uncharacterized protein</fullName>
    </submittedName>
</protein>
<evidence type="ECO:0000313" key="2">
    <source>
        <dbReference type="Proteomes" id="UP000194546"/>
    </source>
</evidence>